<keyword evidence="15" id="KW-1185">Reference proteome</keyword>
<evidence type="ECO:0000313" key="15">
    <source>
        <dbReference type="Proteomes" id="UP001518872"/>
    </source>
</evidence>
<keyword evidence="8 11" id="KW-0411">Iron-sulfur</keyword>
<evidence type="ECO:0000256" key="10">
    <source>
        <dbReference type="ARBA" id="ARBA00049406"/>
    </source>
</evidence>
<evidence type="ECO:0000313" key="14">
    <source>
        <dbReference type="EMBL" id="MBM7077976.1"/>
    </source>
</evidence>
<evidence type="ECO:0000256" key="7">
    <source>
        <dbReference type="ARBA" id="ARBA00023004"/>
    </source>
</evidence>
<proteinExistence type="inferred from homology"/>
<reference evidence="14 15" key="1">
    <citation type="submission" date="2021-02" db="EMBL/GenBank/DDBJ databases">
        <authorList>
            <person name="Ra J.-S."/>
        </authorList>
    </citation>
    <scope>NUCLEOTIDE SEQUENCE [LARGE SCALE GENOMIC DNA]</scope>
    <source>
        <strain evidence="14 15">MMS20-R1-14</strain>
    </source>
</reference>
<dbReference type="Gene3D" id="3.30.1330.90">
    <property type="entry name" value="D-3-phosphoglycerate dehydrogenase, domain 3"/>
    <property type="match status" value="1"/>
</dbReference>
<dbReference type="InterPro" id="IPR005130">
    <property type="entry name" value="Ser_deHydtase-like_asu"/>
</dbReference>
<dbReference type="NCBIfam" id="TIGR00720">
    <property type="entry name" value="sda_mono"/>
    <property type="match status" value="1"/>
</dbReference>
<organism evidence="14 15">
    <name type="scientific">Micromonospora humida</name>
    <dbReference type="NCBI Taxonomy" id="2809018"/>
    <lineage>
        <taxon>Bacteria</taxon>
        <taxon>Bacillati</taxon>
        <taxon>Actinomycetota</taxon>
        <taxon>Actinomycetes</taxon>
        <taxon>Micromonosporales</taxon>
        <taxon>Micromonosporaceae</taxon>
        <taxon>Micromonospora</taxon>
    </lineage>
</organism>
<comment type="caution">
    <text evidence="14">The sequence shown here is derived from an EMBL/GenBank/DDBJ whole genome shotgun (WGS) entry which is preliminary data.</text>
</comment>
<protein>
    <recommendedName>
        <fullName evidence="11">L-serine dehydratase</fullName>
        <ecNumber evidence="11">4.3.1.17</ecNumber>
    </recommendedName>
</protein>
<keyword evidence="4 11" id="KW-0312">Gluconeogenesis</keyword>
<dbReference type="PANTHER" id="PTHR30182">
    <property type="entry name" value="L-SERINE DEHYDRATASE"/>
    <property type="match status" value="1"/>
</dbReference>
<evidence type="ECO:0000256" key="3">
    <source>
        <dbReference type="ARBA" id="ARBA00008636"/>
    </source>
</evidence>
<comment type="pathway">
    <text evidence="2">Carbohydrate biosynthesis; gluconeogenesis.</text>
</comment>
<dbReference type="Pfam" id="PF03315">
    <property type="entry name" value="SDH_beta"/>
    <property type="match status" value="1"/>
</dbReference>
<comment type="similarity">
    <text evidence="3 11">Belongs to the iron-sulfur dependent L-serine dehydratase family.</text>
</comment>
<keyword evidence="7 11" id="KW-0408">Iron</keyword>
<feature type="domain" description="Serine dehydratase-like alpha subunit" evidence="12">
    <location>
        <begin position="187"/>
        <end position="450"/>
    </location>
</feature>
<evidence type="ECO:0000256" key="9">
    <source>
        <dbReference type="ARBA" id="ARBA00023239"/>
    </source>
</evidence>
<evidence type="ECO:0000256" key="8">
    <source>
        <dbReference type="ARBA" id="ARBA00023014"/>
    </source>
</evidence>
<gene>
    <name evidence="14" type="ORF">JQX11_16755</name>
</gene>
<evidence type="ECO:0000256" key="2">
    <source>
        <dbReference type="ARBA" id="ARBA00004742"/>
    </source>
</evidence>
<dbReference type="InterPro" id="IPR004644">
    <property type="entry name" value="Fe-S_L-Ser_mono"/>
</dbReference>
<evidence type="ECO:0000256" key="5">
    <source>
        <dbReference type="ARBA" id="ARBA00022485"/>
    </source>
</evidence>
<dbReference type="Proteomes" id="UP001518872">
    <property type="component" value="Unassembled WGS sequence"/>
</dbReference>
<evidence type="ECO:0000256" key="6">
    <source>
        <dbReference type="ARBA" id="ARBA00022723"/>
    </source>
</evidence>
<dbReference type="InterPro" id="IPR029009">
    <property type="entry name" value="ASB_dom_sf"/>
</dbReference>
<evidence type="ECO:0000256" key="1">
    <source>
        <dbReference type="ARBA" id="ARBA00001966"/>
    </source>
</evidence>
<dbReference type="EC" id="4.3.1.17" evidence="11"/>
<name>A0ABS2IUJ1_9ACTN</name>
<dbReference type="GO" id="GO:0003941">
    <property type="term" value="F:L-serine ammonia-lyase activity"/>
    <property type="evidence" value="ECO:0007669"/>
    <property type="project" value="UniProtKB-EC"/>
</dbReference>
<dbReference type="EMBL" id="JAFEUC010000007">
    <property type="protein sequence ID" value="MBM7077976.1"/>
    <property type="molecule type" value="Genomic_DNA"/>
</dbReference>
<evidence type="ECO:0000259" key="13">
    <source>
        <dbReference type="Pfam" id="PF03315"/>
    </source>
</evidence>
<dbReference type="PANTHER" id="PTHR30182:SF1">
    <property type="entry name" value="L-SERINE DEHYDRATASE 1"/>
    <property type="match status" value="1"/>
</dbReference>
<accession>A0ABS2IUJ1</accession>
<evidence type="ECO:0000259" key="12">
    <source>
        <dbReference type="Pfam" id="PF03313"/>
    </source>
</evidence>
<dbReference type="InterPro" id="IPR051318">
    <property type="entry name" value="Fe-S_L-Ser"/>
</dbReference>
<feature type="domain" description="Serine dehydratase beta chain" evidence="13">
    <location>
        <begin position="3"/>
        <end position="156"/>
    </location>
</feature>
<evidence type="ECO:0000256" key="4">
    <source>
        <dbReference type="ARBA" id="ARBA00022432"/>
    </source>
</evidence>
<dbReference type="RefSeq" id="WP_204925877.1">
    <property type="nucleotide sequence ID" value="NZ_JAFEUC010000007.1"/>
</dbReference>
<keyword evidence="5 11" id="KW-0004">4Fe-4S</keyword>
<dbReference type="Pfam" id="PF03313">
    <property type="entry name" value="SDH_alpha"/>
    <property type="match status" value="1"/>
</dbReference>
<dbReference type="SUPFAM" id="SSF143548">
    <property type="entry name" value="Serine metabolism enzymes domain"/>
    <property type="match status" value="1"/>
</dbReference>
<comment type="cofactor">
    <cofactor evidence="1 11">
        <name>[4Fe-4S] cluster</name>
        <dbReference type="ChEBI" id="CHEBI:49883"/>
    </cofactor>
</comment>
<comment type="catalytic activity">
    <reaction evidence="10 11">
        <text>L-serine = pyruvate + NH4(+)</text>
        <dbReference type="Rhea" id="RHEA:19169"/>
        <dbReference type="ChEBI" id="CHEBI:15361"/>
        <dbReference type="ChEBI" id="CHEBI:28938"/>
        <dbReference type="ChEBI" id="CHEBI:33384"/>
        <dbReference type="EC" id="4.3.1.17"/>
    </reaction>
</comment>
<sequence length="456" mass="47680">MISVFDLFSVGIGPSSSHTVGPMRAGRTFVTGLKADGLLHTVTRVRAELFGSLGATGHGHGSDRAVLLGLAGESPETVDTDSVGPRVAEIRARGRLALLGTQEIDFEADRDLVLHRRRSLPYHPNGMVFSAWDAAGAQVRERTYYSVGGGFVVDEAAAGADRITVDTTAVPHPFSTGAELLDVTAGTGLSISGVMLANELSWRSEPDVRAGLLDIWRVMRECVARGGARDGVLPGGLRVRRRAAELRRSLEADAGSTDPLRAMDWVTLFALAVNEENAAGGRVVTAPTNGAAGIIPAVLHYYTRFVPDASDEGVVRFLLAAGAIGVLFKENASISGAEVGCQGEVGSACSMAAAGLAEALGGTPEQVENAAEIGMEHNLGLTCDPVGGLVQIPCIERNAVASIKAITAARLALRGDGVHHVSLDKVIKTMRETGADMKVKYKETARGGLAVNVIEC</sequence>
<keyword evidence="6 11" id="KW-0479">Metal-binding</keyword>
<evidence type="ECO:0000256" key="11">
    <source>
        <dbReference type="RuleBase" id="RU366059"/>
    </source>
</evidence>
<dbReference type="InterPro" id="IPR005131">
    <property type="entry name" value="Ser_deHydtase_bsu"/>
</dbReference>
<keyword evidence="9 11" id="KW-0456">Lyase</keyword>